<sequence length="474" mass="50617">MDNMPNEIVIVRRRHTWDDDEKPHGVWKIAYADFMTALMAFFLVMWLINVTDESVRRGVAQYFNPVKLASTAPNRKGLNDPIVNGDTNENGTKLFTGKLGGTDEQESTLERSGEADVETEGVNASGAAEMKAAAGAQAASGEFTQSHPESILFTDPYAVLDTLAQKINVARTMESNPEGIGSGLEKEQGALGGEAYRDPFDPQFWQFRPGRGVDGAAAETAGLPTRPGSGNGAGQSADQADGDKSWNAPFETDGTTELAQTESGTGPTSETGTTSGDGPSEFTGTSKNQIVAHVSRRDQENTLAAEAEGGATESETVPGARLVAELTTVLDAAEGTLLENTAAQITVVRQDDGALISLTDDQNFGMFAIGSAEPRPELVSLLERLGKVISKTGAQIVITGHTDARPFKSKTYDNWRLSSARAHMALYMLSRGGVGADRFVRIEGAADRHLKNAEDPFAASNRRVEIYLLEEAAE</sequence>
<evidence type="ECO:0000256" key="5">
    <source>
        <dbReference type="ARBA" id="ARBA00022989"/>
    </source>
</evidence>
<evidence type="ECO:0000256" key="1">
    <source>
        <dbReference type="ARBA" id="ARBA00004162"/>
    </source>
</evidence>
<protein>
    <submittedName>
        <fullName evidence="10">Chemotaxis protein LafU</fullName>
    </submittedName>
</protein>
<dbReference type="SUPFAM" id="SSF103088">
    <property type="entry name" value="OmpA-like"/>
    <property type="match status" value="1"/>
</dbReference>
<dbReference type="EMBL" id="CXWD01000019">
    <property type="protein sequence ID" value="CTQ75019.1"/>
    <property type="molecule type" value="Genomic_DNA"/>
</dbReference>
<feature type="compositionally biased region" description="Low complexity" evidence="8">
    <location>
        <begin position="261"/>
        <end position="281"/>
    </location>
</feature>
<dbReference type="PROSITE" id="PS51123">
    <property type="entry name" value="OMPA_2"/>
    <property type="match status" value="1"/>
</dbReference>
<keyword evidence="11" id="KW-1185">Reference proteome</keyword>
<dbReference type="PANTHER" id="PTHR30329">
    <property type="entry name" value="STATOR ELEMENT OF FLAGELLAR MOTOR COMPLEX"/>
    <property type="match status" value="1"/>
</dbReference>
<reference evidence="11" key="1">
    <citation type="submission" date="2015-07" db="EMBL/GenBank/DDBJ databases">
        <authorList>
            <person name="Rodrigo-Torres Lidia"/>
            <person name="Arahal R.David."/>
        </authorList>
    </citation>
    <scope>NUCLEOTIDE SEQUENCE [LARGE SCALE GENOMIC DNA]</scope>
    <source>
        <strain evidence="11">CECT 5112</strain>
    </source>
</reference>
<dbReference type="InterPro" id="IPR006665">
    <property type="entry name" value="OmpA-like"/>
</dbReference>
<dbReference type="AlphaFoldDB" id="A0A0M7AJF8"/>
<dbReference type="CDD" id="cd07185">
    <property type="entry name" value="OmpA_C-like"/>
    <property type="match status" value="1"/>
</dbReference>
<dbReference type="InterPro" id="IPR036737">
    <property type="entry name" value="OmpA-like_sf"/>
</dbReference>
<keyword evidence="6 7" id="KW-0472">Membrane</keyword>
<evidence type="ECO:0000259" key="9">
    <source>
        <dbReference type="PROSITE" id="PS51123"/>
    </source>
</evidence>
<comment type="similarity">
    <text evidence="2">Belongs to the MotB family.</text>
</comment>
<dbReference type="Gene3D" id="3.30.1330.60">
    <property type="entry name" value="OmpA-like domain"/>
    <property type="match status" value="1"/>
</dbReference>
<dbReference type="InterPro" id="IPR050330">
    <property type="entry name" value="Bact_OuterMem_StrucFunc"/>
</dbReference>
<keyword evidence="3" id="KW-1003">Cell membrane</keyword>
<feature type="domain" description="OmpA-like" evidence="9">
    <location>
        <begin position="354"/>
        <end position="472"/>
    </location>
</feature>
<evidence type="ECO:0000256" key="3">
    <source>
        <dbReference type="ARBA" id="ARBA00022475"/>
    </source>
</evidence>
<dbReference type="PANTHER" id="PTHR30329:SF21">
    <property type="entry name" value="LIPOPROTEIN YIAD-RELATED"/>
    <property type="match status" value="1"/>
</dbReference>
<feature type="region of interest" description="Disordered" evidence="8">
    <location>
        <begin position="77"/>
        <end position="123"/>
    </location>
</feature>
<dbReference type="NCBIfam" id="NF004651">
    <property type="entry name" value="PRK05996.1"/>
    <property type="match status" value="1"/>
</dbReference>
<accession>A0A0M7AJF8</accession>
<dbReference type="InterPro" id="IPR025713">
    <property type="entry name" value="MotB-like_N_dom"/>
</dbReference>
<feature type="region of interest" description="Disordered" evidence="8">
    <location>
        <begin position="193"/>
        <end position="285"/>
    </location>
</feature>
<keyword evidence="4" id="KW-0812">Transmembrane</keyword>
<dbReference type="Pfam" id="PF13677">
    <property type="entry name" value="MotB_plug"/>
    <property type="match status" value="1"/>
</dbReference>
<evidence type="ECO:0000256" key="6">
    <source>
        <dbReference type="ARBA" id="ARBA00023136"/>
    </source>
</evidence>
<gene>
    <name evidence="10" type="primary">lafU</name>
    <name evidence="10" type="ORF">LAX5112_04088</name>
</gene>
<evidence type="ECO:0000256" key="8">
    <source>
        <dbReference type="SAM" id="MobiDB-lite"/>
    </source>
</evidence>
<evidence type="ECO:0000256" key="4">
    <source>
        <dbReference type="ARBA" id="ARBA00022692"/>
    </source>
</evidence>
<name>A0A0M7AJF8_9HYPH</name>
<dbReference type="Pfam" id="PF00691">
    <property type="entry name" value="OmpA"/>
    <property type="match status" value="1"/>
</dbReference>
<organism evidence="10 11">
    <name type="scientific">Roseibium alexandrii</name>
    <dbReference type="NCBI Taxonomy" id="388408"/>
    <lineage>
        <taxon>Bacteria</taxon>
        <taxon>Pseudomonadati</taxon>
        <taxon>Pseudomonadota</taxon>
        <taxon>Alphaproteobacteria</taxon>
        <taxon>Hyphomicrobiales</taxon>
        <taxon>Stappiaceae</taxon>
        <taxon>Roseibium</taxon>
    </lineage>
</organism>
<evidence type="ECO:0000256" key="2">
    <source>
        <dbReference type="ARBA" id="ARBA00008914"/>
    </source>
</evidence>
<evidence type="ECO:0000313" key="10">
    <source>
        <dbReference type="EMBL" id="CTQ75019.1"/>
    </source>
</evidence>
<dbReference type="RefSeq" id="WP_208981464.1">
    <property type="nucleotide sequence ID" value="NZ_CXWD01000019.1"/>
</dbReference>
<dbReference type="STRING" id="388408.LAX5112_04088"/>
<dbReference type="Proteomes" id="UP000053235">
    <property type="component" value="Unassembled WGS sequence"/>
</dbReference>
<comment type="subcellular location">
    <subcellularLocation>
        <location evidence="1">Cell membrane</location>
        <topology evidence="1">Single-pass membrane protein</topology>
    </subcellularLocation>
</comment>
<evidence type="ECO:0000313" key="11">
    <source>
        <dbReference type="Proteomes" id="UP000053235"/>
    </source>
</evidence>
<keyword evidence="5" id="KW-1133">Transmembrane helix</keyword>
<proteinExistence type="inferred from homology"/>
<dbReference type="GO" id="GO:0005886">
    <property type="term" value="C:plasma membrane"/>
    <property type="evidence" value="ECO:0007669"/>
    <property type="project" value="UniProtKB-SubCell"/>
</dbReference>
<evidence type="ECO:0000256" key="7">
    <source>
        <dbReference type="PROSITE-ProRule" id="PRU00473"/>
    </source>
</evidence>